<dbReference type="InterPro" id="IPR054612">
    <property type="entry name" value="Phage_capsid-like_C"/>
</dbReference>
<dbReference type="SUPFAM" id="SSF56563">
    <property type="entry name" value="Major capsid protein gp5"/>
    <property type="match status" value="1"/>
</dbReference>
<sequence length="428" mass="46067">MMKNRRFIAAASILGAMTANERMAGRYLRDGGGHPSAEQLAKDVRAKFDESMNAVKGIAEDALNKAKAGEALSASVKEKADEALTKLNGLAEQVAELAQKAARNQPDETASQTLGEKFTAMAEFKSMAESPRGGVSVNMPVKADITTATTDAAGSAGAGIAPTRLPGVQGLPQRRMTIRQLLTPGNTDGPLIQYVKETGFTNNAGMVAEGGLKPNSDIKLDDKDVTTKVIAHWFRASKQILSDFAQVRSMIDQRLIYGLQLKEEQQLLFGDGTGENLAGIVPQASAYAAPITLDDETSIDKIRLMMLQAVLAEYPATGIVLNPIDWAWIETLKDTTGRYIIGNPQGSIAPTLWGLPVVATQAMTVDKVLVGAFQMGAQIFDQWASRVEVGFQNDDFVKNKVTILAEERLALAVYRPESFVYGDFGRVA</sequence>
<comment type="caution">
    <text evidence="3">The sequence shown here is derived from an EMBL/GenBank/DDBJ whole genome shotgun (WGS) entry which is preliminary data.</text>
</comment>
<evidence type="ECO:0000313" key="3">
    <source>
        <dbReference type="EMBL" id="MBB4146031.1"/>
    </source>
</evidence>
<feature type="domain" description="Phage capsid-like C-terminal" evidence="2">
    <location>
        <begin position="157"/>
        <end position="424"/>
    </location>
</feature>
<dbReference type="AlphaFoldDB" id="A0A7W6LKQ7"/>
<comment type="subcellular location">
    <subcellularLocation>
        <location evidence="1">Virion</location>
    </subcellularLocation>
</comment>
<dbReference type="Proteomes" id="UP000519897">
    <property type="component" value="Unassembled WGS sequence"/>
</dbReference>
<keyword evidence="4" id="KW-1185">Reference proteome</keyword>
<dbReference type="Gene3D" id="3.30.2400.10">
    <property type="entry name" value="Major capsid protein gp5"/>
    <property type="match status" value="1"/>
</dbReference>
<evidence type="ECO:0000259" key="2">
    <source>
        <dbReference type="Pfam" id="PF05065"/>
    </source>
</evidence>
<organism evidence="3 4">
    <name type="scientific">Rhizobium rhizoryzae</name>
    <dbReference type="NCBI Taxonomy" id="451876"/>
    <lineage>
        <taxon>Bacteria</taxon>
        <taxon>Pseudomonadati</taxon>
        <taxon>Pseudomonadota</taxon>
        <taxon>Alphaproteobacteria</taxon>
        <taxon>Hyphomicrobiales</taxon>
        <taxon>Rhizobiaceae</taxon>
        <taxon>Rhizobium/Agrobacterium group</taxon>
        <taxon>Rhizobium</taxon>
    </lineage>
</organism>
<gene>
    <name evidence="3" type="ORF">GGQ72_004600</name>
</gene>
<evidence type="ECO:0000313" key="4">
    <source>
        <dbReference type="Proteomes" id="UP000519897"/>
    </source>
</evidence>
<dbReference type="Gene3D" id="3.30.2320.10">
    <property type="entry name" value="hypothetical protein PF0899 domain"/>
    <property type="match status" value="1"/>
</dbReference>
<name>A0A7W6LKQ7_9HYPH</name>
<reference evidence="3 4" key="1">
    <citation type="submission" date="2020-08" db="EMBL/GenBank/DDBJ databases">
        <title>Genomic Encyclopedia of Type Strains, Phase IV (KMG-IV): sequencing the most valuable type-strain genomes for metagenomic binning, comparative biology and taxonomic classification.</title>
        <authorList>
            <person name="Goeker M."/>
        </authorList>
    </citation>
    <scope>NUCLEOTIDE SEQUENCE [LARGE SCALE GENOMIC DNA]</scope>
    <source>
        <strain evidence="3 4">DSM 29514</strain>
    </source>
</reference>
<dbReference type="InterPro" id="IPR024455">
    <property type="entry name" value="Phage_capsid"/>
</dbReference>
<dbReference type="Pfam" id="PF05065">
    <property type="entry name" value="Phage_capsid"/>
    <property type="match status" value="1"/>
</dbReference>
<dbReference type="NCBIfam" id="TIGR01554">
    <property type="entry name" value="major_cap_HK97"/>
    <property type="match status" value="1"/>
</dbReference>
<proteinExistence type="predicted"/>
<dbReference type="RefSeq" id="WP_165137700.1">
    <property type="nucleotide sequence ID" value="NZ_CP049252.1"/>
</dbReference>
<accession>A0A7W6LKQ7</accession>
<protein>
    <submittedName>
        <fullName evidence="3">HK97 family phage major capsid protein</fullName>
    </submittedName>
</protein>
<dbReference type="EMBL" id="JACIEC010000016">
    <property type="protein sequence ID" value="MBB4146031.1"/>
    <property type="molecule type" value="Genomic_DNA"/>
</dbReference>
<evidence type="ECO:0000256" key="1">
    <source>
        <dbReference type="ARBA" id="ARBA00004328"/>
    </source>
</evidence>